<dbReference type="GO" id="GO:0016020">
    <property type="term" value="C:membrane"/>
    <property type="evidence" value="ECO:0007669"/>
    <property type="project" value="UniProtKB-SubCell"/>
</dbReference>
<keyword evidence="8 12" id="KW-0472">Membrane</keyword>
<evidence type="ECO:0000256" key="8">
    <source>
        <dbReference type="ARBA" id="ARBA00023136"/>
    </source>
</evidence>
<evidence type="ECO:0000256" key="12">
    <source>
        <dbReference type="SAM" id="Phobius"/>
    </source>
</evidence>
<feature type="domain" description="Major facilitator superfamily (MFS) profile" evidence="13">
    <location>
        <begin position="33"/>
        <end position="455"/>
    </location>
</feature>
<organism evidence="14 15">
    <name type="scientific">Dendroctonus ponderosae</name>
    <name type="common">Mountain pine beetle</name>
    <dbReference type="NCBI Taxonomy" id="77166"/>
    <lineage>
        <taxon>Eukaryota</taxon>
        <taxon>Metazoa</taxon>
        <taxon>Ecdysozoa</taxon>
        <taxon>Arthropoda</taxon>
        <taxon>Hexapoda</taxon>
        <taxon>Insecta</taxon>
        <taxon>Pterygota</taxon>
        <taxon>Neoptera</taxon>
        <taxon>Endopterygota</taxon>
        <taxon>Coleoptera</taxon>
        <taxon>Polyphaga</taxon>
        <taxon>Cucujiformia</taxon>
        <taxon>Curculionidae</taxon>
        <taxon>Scolytinae</taxon>
        <taxon>Dendroctonus</taxon>
    </lineage>
</organism>
<feature type="transmembrane region" description="Helical" evidence="12">
    <location>
        <begin position="78"/>
        <end position="94"/>
    </location>
</feature>
<feature type="transmembrane region" description="Helical" evidence="12">
    <location>
        <begin position="167"/>
        <end position="194"/>
    </location>
</feature>
<reference evidence="15" key="1">
    <citation type="journal article" date="2013" name="Genome Biol.">
        <title>Draft genome of the mountain pine beetle, Dendroctonus ponderosae Hopkins, a major forest pest.</title>
        <authorList>
            <person name="Keeling C.I."/>
            <person name="Yuen M.M."/>
            <person name="Liao N.Y."/>
            <person name="Docking T.R."/>
            <person name="Chan S.K."/>
            <person name="Taylor G.A."/>
            <person name="Palmquist D.L."/>
            <person name="Jackman S.D."/>
            <person name="Nguyen A."/>
            <person name="Li M."/>
            <person name="Henderson H."/>
            <person name="Janes J.K."/>
            <person name="Zhao Y."/>
            <person name="Pandoh P."/>
            <person name="Moore R."/>
            <person name="Sperling F.A."/>
            <person name="Huber D.P."/>
            <person name="Birol I."/>
            <person name="Jones S.J."/>
            <person name="Bohlmann J."/>
        </authorList>
    </citation>
    <scope>NUCLEOTIDE SEQUENCE</scope>
</reference>
<dbReference type="Gene3D" id="1.20.1250.20">
    <property type="entry name" value="MFS general substrate transporter like domains"/>
    <property type="match status" value="2"/>
</dbReference>
<comment type="function">
    <text evidence="10">May be an inorganic phosphate cotransporter.</text>
</comment>
<feature type="transmembrane region" description="Helical" evidence="12">
    <location>
        <begin position="299"/>
        <end position="324"/>
    </location>
</feature>
<dbReference type="KEGG" id="dpa:109536900"/>
<evidence type="ECO:0000256" key="5">
    <source>
        <dbReference type="ARBA" id="ARBA00022847"/>
    </source>
</evidence>
<sequence length="485" mass="54095">MTKQVETKDNYLKKEVEDEAIDKGPIFGCRHVQALLLFCGITVELMTRLSLSLSIVAMTKQTSENHNIPTYDWKDSNLIISSFYWGYLVFQLLAGQLSKNYGSRWILFGAMGINSFATIAIPMAAHYFGSEGVMAFRILQGLSQGGIFPTCYNMLGRWAPKNERARIITFVYSGMSLGTIVCFPITGIISASYLGWPASFYLFGGLGFVWSVVWIWFGHNSPASHPSITPEEKRYIEVSLNQEMEIEMIPTPWKQIFTSVPFWACAVPTICSGYGVTFLQNEIPTYLENVLKYDISSSGYLTAMTVGVSFLFSYIYGLLSDFLIERNYLSRTHTRKFFEGLATYGSAIALITLGFLDESNAALAVFMFTLTNVFLAGIMFGHAINIIDISPRFSGIVLGFANSTSCLAALSAPLSVQYIVTDLTNVTLWRWVFILAALTLAVPATFFEIFASADRQWWDDGAEKLETVKTVEGDIKKISKHSLKA</sequence>
<dbReference type="AlphaFoldDB" id="A0AAR5PCW2"/>
<dbReference type="PANTHER" id="PTHR11662:SF280">
    <property type="entry name" value="FI21844P1-RELATED"/>
    <property type="match status" value="1"/>
</dbReference>
<evidence type="ECO:0000256" key="1">
    <source>
        <dbReference type="ARBA" id="ARBA00004141"/>
    </source>
</evidence>
<keyword evidence="4 12" id="KW-0812">Transmembrane</keyword>
<evidence type="ECO:0000313" key="14">
    <source>
        <dbReference type="EnsemblMetazoa" id="XP_019758910.1"/>
    </source>
</evidence>
<feature type="transmembrane region" description="Helical" evidence="12">
    <location>
        <begin position="134"/>
        <end position="155"/>
    </location>
</feature>
<evidence type="ECO:0000256" key="11">
    <source>
        <dbReference type="ARBA" id="ARBA00068450"/>
    </source>
</evidence>
<dbReference type="GO" id="GO:0015293">
    <property type="term" value="F:symporter activity"/>
    <property type="evidence" value="ECO:0007669"/>
    <property type="project" value="UniProtKB-KW"/>
</dbReference>
<comment type="similarity">
    <text evidence="2">Belongs to the major facilitator superfamily. Sodium/anion cotransporter family.</text>
</comment>
<dbReference type="PROSITE" id="PS50850">
    <property type="entry name" value="MFS"/>
    <property type="match status" value="1"/>
</dbReference>
<evidence type="ECO:0000256" key="3">
    <source>
        <dbReference type="ARBA" id="ARBA00022448"/>
    </source>
</evidence>
<feature type="transmembrane region" description="Helical" evidence="12">
    <location>
        <begin position="256"/>
        <end position="279"/>
    </location>
</feature>
<dbReference type="GO" id="GO:0006820">
    <property type="term" value="P:monoatomic anion transport"/>
    <property type="evidence" value="ECO:0007669"/>
    <property type="project" value="TreeGrafter"/>
</dbReference>
<name>A0AAR5PCW2_DENPD</name>
<feature type="transmembrane region" description="Helical" evidence="12">
    <location>
        <begin position="396"/>
        <end position="416"/>
    </location>
</feature>
<evidence type="ECO:0000256" key="4">
    <source>
        <dbReference type="ARBA" id="ARBA00022692"/>
    </source>
</evidence>
<feature type="transmembrane region" description="Helical" evidence="12">
    <location>
        <begin position="35"/>
        <end position="58"/>
    </location>
</feature>
<keyword evidence="3" id="KW-0813">Transport</keyword>
<feature type="transmembrane region" description="Helical" evidence="12">
    <location>
        <begin position="336"/>
        <end position="356"/>
    </location>
</feature>
<evidence type="ECO:0000256" key="10">
    <source>
        <dbReference type="ARBA" id="ARBA00054632"/>
    </source>
</evidence>
<dbReference type="FunFam" id="1.20.1250.20:FF:000003">
    <property type="entry name" value="Solute carrier family 17 member 3"/>
    <property type="match status" value="1"/>
</dbReference>
<dbReference type="SUPFAM" id="SSF103473">
    <property type="entry name" value="MFS general substrate transporter"/>
    <property type="match status" value="1"/>
</dbReference>
<dbReference type="FunFam" id="1.20.1250.20:FF:000144">
    <property type="entry name" value="Picot, isoform B"/>
    <property type="match status" value="1"/>
</dbReference>
<feature type="transmembrane region" description="Helical" evidence="12">
    <location>
        <begin position="200"/>
        <end position="217"/>
    </location>
</feature>
<dbReference type="GeneID" id="109536900"/>
<keyword evidence="9" id="KW-0406">Ion transport</keyword>
<evidence type="ECO:0000256" key="2">
    <source>
        <dbReference type="ARBA" id="ARBA00008586"/>
    </source>
</evidence>
<feature type="transmembrane region" description="Helical" evidence="12">
    <location>
        <begin position="362"/>
        <end position="384"/>
    </location>
</feature>
<evidence type="ECO:0000256" key="9">
    <source>
        <dbReference type="ARBA" id="ARBA00023201"/>
    </source>
</evidence>
<evidence type="ECO:0000259" key="13">
    <source>
        <dbReference type="PROSITE" id="PS50850"/>
    </source>
</evidence>
<dbReference type="InterPro" id="IPR011701">
    <property type="entry name" value="MFS"/>
</dbReference>
<feature type="transmembrane region" description="Helical" evidence="12">
    <location>
        <begin position="428"/>
        <end position="447"/>
    </location>
</feature>
<evidence type="ECO:0000256" key="7">
    <source>
        <dbReference type="ARBA" id="ARBA00023053"/>
    </source>
</evidence>
<reference evidence="14" key="2">
    <citation type="submission" date="2024-08" db="UniProtKB">
        <authorList>
            <consortium name="EnsemblMetazoa"/>
        </authorList>
    </citation>
    <scope>IDENTIFICATION</scope>
</reference>
<keyword evidence="5" id="KW-0769">Symport</keyword>
<evidence type="ECO:0000313" key="15">
    <source>
        <dbReference type="Proteomes" id="UP000019118"/>
    </source>
</evidence>
<keyword evidence="9" id="KW-0739">Sodium transport</keyword>
<dbReference type="Proteomes" id="UP000019118">
    <property type="component" value="Unassembled WGS sequence"/>
</dbReference>
<keyword evidence="15" id="KW-1185">Reference proteome</keyword>
<keyword evidence="6 12" id="KW-1133">Transmembrane helix</keyword>
<dbReference type="InterPro" id="IPR036259">
    <property type="entry name" value="MFS_trans_sf"/>
</dbReference>
<evidence type="ECO:0000256" key="6">
    <source>
        <dbReference type="ARBA" id="ARBA00022989"/>
    </source>
</evidence>
<dbReference type="GO" id="GO:0006814">
    <property type="term" value="P:sodium ion transport"/>
    <property type="evidence" value="ECO:0007669"/>
    <property type="project" value="UniProtKB-KW"/>
</dbReference>
<accession>A0AAR5PCW2</accession>
<feature type="transmembrane region" description="Helical" evidence="12">
    <location>
        <begin position="106"/>
        <end position="128"/>
    </location>
</feature>
<dbReference type="Pfam" id="PF07690">
    <property type="entry name" value="MFS_1"/>
    <property type="match status" value="1"/>
</dbReference>
<dbReference type="PANTHER" id="PTHR11662">
    <property type="entry name" value="SOLUTE CARRIER FAMILY 17"/>
    <property type="match status" value="1"/>
</dbReference>
<dbReference type="InterPro" id="IPR020846">
    <property type="entry name" value="MFS_dom"/>
</dbReference>
<dbReference type="InterPro" id="IPR050382">
    <property type="entry name" value="MFS_Na/Anion_cotransporter"/>
</dbReference>
<dbReference type="EnsemblMetazoa" id="XM_019903351.1">
    <property type="protein sequence ID" value="XP_019758910.1"/>
    <property type="gene ID" value="LOC109536900"/>
</dbReference>
<keyword evidence="7" id="KW-0915">Sodium</keyword>
<comment type="subcellular location">
    <subcellularLocation>
        <location evidence="1">Membrane</location>
        <topology evidence="1">Multi-pass membrane protein</topology>
    </subcellularLocation>
</comment>
<proteinExistence type="inferred from homology"/>
<protein>
    <recommendedName>
        <fullName evidence="11">Putative inorganic phosphate cotransporter</fullName>
    </recommendedName>
</protein>